<dbReference type="SUPFAM" id="SSF51556">
    <property type="entry name" value="Metallo-dependent hydrolases"/>
    <property type="match status" value="1"/>
</dbReference>
<name>A0A2W5QE06_9SPHN</name>
<proteinExistence type="predicted"/>
<sequence length="480" mass="52105">MLIRGAEIHGHGPADLRIEGGIITAIGHFEPRAGEPVIKAQGGALLPGLHDHHLHLAALAVREASIVCGPPDVTNRDALFEAFGASGEGWLRGVGFCESLLDGMLPDAAFLDTLAPHRPLRIQHRTGRMWLLNSMALAKLLEGAAPPPGLERLNGRYTGRLFDEDRWLQQALGSAPPDLAITSSRLAAFGVTGLTDMSPRNDPSIARHFAQQIETGALKQSLVLAGALSLAEAEPVNWRVGFAKLHLHENALPDFDETCAWIASAHDQGRGVAVHCVTEVELVFTLALFEAAGIPRAFGRGDRIEHASIVPPDLARRMAELHLSACVQPGFVAQHGDRYLAQVEPCHQPDLYRLRSLQQAGVPLAGGSDAPYGETDPWAAMRAAVQRRTRRGIAFTPDEALSPEQALALYLADPLDLRRQRHIAVGGQADLCLLDRPWRQARERLSAQDVRITIASGRVVHQRIDQPPRERLTRTEPAAA</sequence>
<gene>
    <name evidence="2" type="ORF">DI555_07300</name>
</gene>
<dbReference type="Proteomes" id="UP000249082">
    <property type="component" value="Unassembled WGS sequence"/>
</dbReference>
<dbReference type="Gene3D" id="3.10.310.70">
    <property type="match status" value="1"/>
</dbReference>
<dbReference type="PANTHER" id="PTHR22642">
    <property type="entry name" value="IMIDAZOLONEPROPIONASE"/>
    <property type="match status" value="1"/>
</dbReference>
<dbReference type="InterPro" id="IPR032466">
    <property type="entry name" value="Metal_Hydrolase"/>
</dbReference>
<dbReference type="SUPFAM" id="SSF51338">
    <property type="entry name" value="Composite domain of metallo-dependent hydrolases"/>
    <property type="match status" value="1"/>
</dbReference>
<evidence type="ECO:0000313" key="2">
    <source>
        <dbReference type="EMBL" id="PZQ55817.1"/>
    </source>
</evidence>
<evidence type="ECO:0000313" key="3">
    <source>
        <dbReference type="Proteomes" id="UP000249082"/>
    </source>
</evidence>
<dbReference type="GO" id="GO:0016810">
    <property type="term" value="F:hydrolase activity, acting on carbon-nitrogen (but not peptide) bonds"/>
    <property type="evidence" value="ECO:0007669"/>
    <property type="project" value="InterPro"/>
</dbReference>
<dbReference type="EMBL" id="QFPX01000005">
    <property type="protein sequence ID" value="PZQ55817.1"/>
    <property type="molecule type" value="Genomic_DNA"/>
</dbReference>
<organism evidence="2 3">
    <name type="scientific">Novosphingobium pentaromativorans</name>
    <dbReference type="NCBI Taxonomy" id="205844"/>
    <lineage>
        <taxon>Bacteria</taxon>
        <taxon>Pseudomonadati</taxon>
        <taxon>Pseudomonadota</taxon>
        <taxon>Alphaproteobacteria</taxon>
        <taxon>Sphingomonadales</taxon>
        <taxon>Sphingomonadaceae</taxon>
        <taxon>Novosphingobium</taxon>
    </lineage>
</organism>
<dbReference type="Pfam" id="PF07969">
    <property type="entry name" value="Amidohydro_3"/>
    <property type="match status" value="1"/>
</dbReference>
<dbReference type="PANTHER" id="PTHR22642:SF2">
    <property type="entry name" value="PROTEIN LONG AFTER FAR-RED 3"/>
    <property type="match status" value="1"/>
</dbReference>
<evidence type="ECO:0000259" key="1">
    <source>
        <dbReference type="Pfam" id="PF07969"/>
    </source>
</evidence>
<accession>A0A2W5QE06</accession>
<dbReference type="AlphaFoldDB" id="A0A2W5QE06"/>
<comment type="caution">
    <text evidence="2">The sequence shown here is derived from an EMBL/GenBank/DDBJ whole genome shotgun (WGS) entry which is preliminary data.</text>
</comment>
<dbReference type="Gene3D" id="2.30.40.10">
    <property type="entry name" value="Urease, subunit C, domain 1"/>
    <property type="match status" value="1"/>
</dbReference>
<protein>
    <submittedName>
        <fullName evidence="2">Hydrolase</fullName>
    </submittedName>
</protein>
<dbReference type="InterPro" id="IPR011059">
    <property type="entry name" value="Metal-dep_hydrolase_composite"/>
</dbReference>
<feature type="domain" description="Amidohydrolase 3" evidence="1">
    <location>
        <begin position="37"/>
        <end position="461"/>
    </location>
</feature>
<dbReference type="InterPro" id="IPR013108">
    <property type="entry name" value="Amidohydro_3"/>
</dbReference>
<dbReference type="Gene3D" id="3.20.20.140">
    <property type="entry name" value="Metal-dependent hydrolases"/>
    <property type="match status" value="2"/>
</dbReference>
<reference evidence="2 3" key="1">
    <citation type="submission" date="2017-08" db="EMBL/GenBank/DDBJ databases">
        <title>Infants hospitalized years apart are colonized by the same room-sourced microbial strains.</title>
        <authorList>
            <person name="Brooks B."/>
            <person name="Olm M.R."/>
            <person name="Firek B.A."/>
            <person name="Baker R."/>
            <person name="Thomas B.C."/>
            <person name="Morowitz M.J."/>
            <person name="Banfield J.F."/>
        </authorList>
    </citation>
    <scope>NUCLEOTIDE SEQUENCE [LARGE SCALE GENOMIC DNA]</scope>
    <source>
        <strain evidence="2">S2_005_002_R2_33</strain>
    </source>
</reference>
<keyword evidence="2" id="KW-0378">Hydrolase</keyword>